<evidence type="ECO:0000256" key="7">
    <source>
        <dbReference type="ARBA" id="ARBA00022989"/>
    </source>
</evidence>
<reference evidence="11 12" key="1">
    <citation type="journal article" date="2014" name="Int. J. Syst. Evol. Microbiol.">
        <title>Complete genome sequence of Corynebacterium casei LMG S-19264T (=DSM 44701T), isolated from a smear-ripened cheese.</title>
        <authorList>
            <consortium name="US DOE Joint Genome Institute (JGI-PGF)"/>
            <person name="Walter F."/>
            <person name="Albersmeier A."/>
            <person name="Kalinowski J."/>
            <person name="Ruckert C."/>
        </authorList>
    </citation>
    <scope>NUCLEOTIDE SEQUENCE [LARGE SCALE GENOMIC DNA]</scope>
    <source>
        <strain evidence="11 12">NBRC 112785</strain>
    </source>
</reference>
<dbReference type="NCBIfam" id="TIGR01707">
    <property type="entry name" value="gspI"/>
    <property type="match status" value="1"/>
</dbReference>
<evidence type="ECO:0000256" key="9">
    <source>
        <dbReference type="RuleBase" id="RU368030"/>
    </source>
</evidence>
<dbReference type="InterPro" id="IPR010052">
    <property type="entry name" value="T2SS_protein-GspI"/>
</dbReference>
<dbReference type="Pfam" id="PF07963">
    <property type="entry name" value="N_methyl"/>
    <property type="match status" value="1"/>
</dbReference>
<comment type="subcellular location">
    <subcellularLocation>
        <location evidence="1 9">Cell inner membrane</location>
        <topology evidence="1 9">Single-pass membrane protein</topology>
    </subcellularLocation>
</comment>
<evidence type="ECO:0000313" key="12">
    <source>
        <dbReference type="Proteomes" id="UP001157439"/>
    </source>
</evidence>
<dbReference type="PANTHER" id="PTHR38779:SF2">
    <property type="entry name" value="TYPE II SECRETION SYSTEM PROTEIN I-RELATED"/>
    <property type="match status" value="1"/>
</dbReference>
<sequence>MRRQGGMTLLEVMVALAVFAIAAVSMSKSLTDQVSNLPVLKERTLAQWVADNQMVETRLSEPFPELGEKRGDTELYEQTWYWKRKVVKTSDDKFRKVTVEVSDDDRFERVIMEVSTYVAKLD</sequence>
<dbReference type="AlphaFoldDB" id="A0AA37TV66"/>
<dbReference type="SUPFAM" id="SSF54523">
    <property type="entry name" value="Pili subunits"/>
    <property type="match status" value="1"/>
</dbReference>
<dbReference type="GO" id="GO:0015627">
    <property type="term" value="C:type II protein secretion system complex"/>
    <property type="evidence" value="ECO:0007669"/>
    <property type="project" value="UniProtKB-UniRule"/>
</dbReference>
<evidence type="ECO:0000256" key="2">
    <source>
        <dbReference type="ARBA" id="ARBA00008358"/>
    </source>
</evidence>
<evidence type="ECO:0000256" key="6">
    <source>
        <dbReference type="ARBA" id="ARBA00022692"/>
    </source>
</evidence>
<dbReference type="RefSeq" id="WP_095496985.1">
    <property type="nucleotide sequence ID" value="NZ_BSPO01000002.1"/>
</dbReference>
<dbReference type="NCBIfam" id="TIGR02532">
    <property type="entry name" value="IV_pilin_GFxxxE"/>
    <property type="match status" value="1"/>
</dbReference>
<keyword evidence="6" id="KW-0812">Transmembrane</keyword>
<dbReference type="InterPro" id="IPR003413">
    <property type="entry name" value="T2SS_GspI_C"/>
</dbReference>
<dbReference type="EMBL" id="BSPO01000002">
    <property type="protein sequence ID" value="GLS83469.1"/>
    <property type="molecule type" value="Genomic_DNA"/>
</dbReference>
<proteinExistence type="inferred from homology"/>
<evidence type="ECO:0000256" key="5">
    <source>
        <dbReference type="ARBA" id="ARBA00022519"/>
    </source>
</evidence>
<evidence type="ECO:0000313" key="11">
    <source>
        <dbReference type="EMBL" id="GLS83469.1"/>
    </source>
</evidence>
<evidence type="ECO:0000256" key="8">
    <source>
        <dbReference type="ARBA" id="ARBA00023136"/>
    </source>
</evidence>
<evidence type="ECO:0000256" key="3">
    <source>
        <dbReference type="ARBA" id="ARBA00022475"/>
    </source>
</evidence>
<feature type="domain" description="Type II secretion system protein GspI C-terminal" evidence="10">
    <location>
        <begin position="40"/>
        <end position="119"/>
    </location>
</feature>
<accession>A0AA37TV66</accession>
<comment type="function">
    <text evidence="9">Component of the type II secretion system required for the energy-dependent secretion of extracellular factors such as proteases and toxins from the periplasm.</text>
</comment>
<organism evidence="11 12">
    <name type="scientific">Paraferrimonas haliotis</name>
    <dbReference type="NCBI Taxonomy" id="2013866"/>
    <lineage>
        <taxon>Bacteria</taxon>
        <taxon>Pseudomonadati</taxon>
        <taxon>Pseudomonadota</taxon>
        <taxon>Gammaproteobacteria</taxon>
        <taxon>Alteromonadales</taxon>
        <taxon>Ferrimonadaceae</taxon>
        <taxon>Paraferrimonas</taxon>
    </lineage>
</organism>
<protein>
    <recommendedName>
        <fullName evidence="9">Type II secretion system protein I</fullName>
        <shortName evidence="9">T2SS minor pseudopilin I</shortName>
    </recommendedName>
</protein>
<dbReference type="Proteomes" id="UP001157439">
    <property type="component" value="Unassembled WGS sequence"/>
</dbReference>
<dbReference type="Pfam" id="PF02501">
    <property type="entry name" value="T2SSI"/>
    <property type="match status" value="1"/>
</dbReference>
<dbReference type="GO" id="GO:0015628">
    <property type="term" value="P:protein secretion by the type II secretion system"/>
    <property type="evidence" value="ECO:0007669"/>
    <property type="project" value="UniProtKB-UniRule"/>
</dbReference>
<keyword evidence="4 9" id="KW-0488">Methylation</keyword>
<comment type="similarity">
    <text evidence="2 9">Belongs to the GSP I family.</text>
</comment>
<evidence type="ECO:0000259" key="10">
    <source>
        <dbReference type="Pfam" id="PF02501"/>
    </source>
</evidence>
<comment type="caution">
    <text evidence="11">The sequence shown here is derived from an EMBL/GenBank/DDBJ whole genome shotgun (WGS) entry which is preliminary data.</text>
</comment>
<comment type="PTM">
    <text evidence="9">Cleaved by prepilin peptidase.</text>
</comment>
<dbReference type="InterPro" id="IPR012902">
    <property type="entry name" value="N_methyl_site"/>
</dbReference>
<name>A0AA37TV66_9GAMM</name>
<dbReference type="InterPro" id="IPR045584">
    <property type="entry name" value="Pilin-like"/>
</dbReference>
<dbReference type="PROSITE" id="PS00409">
    <property type="entry name" value="PROKAR_NTER_METHYL"/>
    <property type="match status" value="1"/>
</dbReference>
<keyword evidence="3" id="KW-1003">Cell membrane</keyword>
<gene>
    <name evidence="11" type="primary">gspI</name>
    <name evidence="11" type="ORF">GCM10007894_14460</name>
</gene>
<evidence type="ECO:0000256" key="4">
    <source>
        <dbReference type="ARBA" id="ARBA00022481"/>
    </source>
</evidence>
<keyword evidence="12" id="KW-1185">Reference proteome</keyword>
<comment type="subunit">
    <text evidence="9">Type II secretion is composed of four main components: the outer membrane complex, the inner membrane complex, the cytoplasmic secretion ATPase and the periplasm-spanning pseudopilus.</text>
</comment>
<keyword evidence="7" id="KW-1133">Transmembrane helix</keyword>
<dbReference type="GO" id="GO:0005886">
    <property type="term" value="C:plasma membrane"/>
    <property type="evidence" value="ECO:0007669"/>
    <property type="project" value="UniProtKB-SubCell"/>
</dbReference>
<dbReference type="Gene3D" id="3.30.1300.30">
    <property type="entry name" value="GSPII I/J protein-like"/>
    <property type="match status" value="1"/>
</dbReference>
<evidence type="ECO:0000256" key="1">
    <source>
        <dbReference type="ARBA" id="ARBA00004377"/>
    </source>
</evidence>
<keyword evidence="8" id="KW-0472">Membrane</keyword>
<dbReference type="PANTHER" id="PTHR38779">
    <property type="entry name" value="TYPE II SECRETION SYSTEM PROTEIN I-RELATED"/>
    <property type="match status" value="1"/>
</dbReference>
<keyword evidence="5 9" id="KW-0997">Cell inner membrane</keyword>